<protein>
    <recommendedName>
        <fullName evidence="3">ABC-type transport auxiliary lipoprotein component domain-containing protein</fullName>
    </recommendedName>
</protein>
<accession>A0A178LAQ4</accession>
<organism evidence="1 2">
    <name type="scientific">Pseudomonas oryzihabitans</name>
    <dbReference type="NCBI Taxonomy" id="47885"/>
    <lineage>
        <taxon>Bacteria</taxon>
        <taxon>Pseudomonadati</taxon>
        <taxon>Pseudomonadota</taxon>
        <taxon>Gammaproteobacteria</taxon>
        <taxon>Pseudomonadales</taxon>
        <taxon>Pseudomonadaceae</taxon>
        <taxon>Pseudomonas</taxon>
    </lineage>
</organism>
<dbReference type="RefSeq" id="WP_017641777.1">
    <property type="nucleotide sequence ID" value="NZ_CP102428.1"/>
</dbReference>
<comment type="caution">
    <text evidence="1">The sequence shown here is derived from an EMBL/GenBank/DDBJ whole genome shotgun (WGS) entry which is preliminary data.</text>
</comment>
<dbReference type="OrthoDB" id="6989177at2"/>
<gene>
    <name evidence="1" type="ORF">A4V15_23005</name>
</gene>
<evidence type="ECO:0000313" key="2">
    <source>
        <dbReference type="Proteomes" id="UP000078356"/>
    </source>
</evidence>
<proteinExistence type="predicted"/>
<dbReference type="Proteomes" id="UP000078356">
    <property type="component" value="Unassembled WGS sequence"/>
</dbReference>
<evidence type="ECO:0000313" key="1">
    <source>
        <dbReference type="EMBL" id="OAN26284.1"/>
    </source>
</evidence>
<evidence type="ECO:0008006" key="3">
    <source>
        <dbReference type="Google" id="ProtNLM"/>
    </source>
</evidence>
<name>A0A178LAQ4_9PSED</name>
<dbReference type="EMBL" id="LWCR01000038">
    <property type="protein sequence ID" value="OAN26284.1"/>
    <property type="molecule type" value="Genomic_DNA"/>
</dbReference>
<dbReference type="AlphaFoldDB" id="A0A178LAQ4"/>
<reference evidence="1 2" key="1">
    <citation type="submission" date="2016-04" db="EMBL/GenBank/DDBJ databases">
        <title>Draft Genome Sequences of Staphylococcus capitis Strain H36, S. capitis Strain H65, S. cohnii Strain H62, S. hominis Strain H69, Mycobacterium iranicum Strain H39, Plantibacter sp. Strain H53, Pseudomonas oryzihabitans Strain H72, and Microbacterium sp. Strain H83, isolated from residential settings.</title>
        <authorList>
            <person name="Lymperopoulou D."/>
            <person name="Adams R.I."/>
            <person name="Lindow S."/>
            <person name="Coil D.A."/>
            <person name="Jospin G."/>
            <person name="Eisen J.A."/>
        </authorList>
    </citation>
    <scope>NUCLEOTIDE SEQUENCE [LARGE SCALE GENOMIC DNA]</scope>
    <source>
        <strain evidence="1 2">H72</strain>
    </source>
</reference>
<sequence>MKPSHLLFIAFATLQLAGCAIGQKIDYRQTAPQLSVKADKPVAVAVLDERPYVVAQDKDATYVGNIRGLYYNPWSVRTYSGSPLSADLQDAVQKALARAAITAMPSQASDRAPQGQKLLVLKLREWKSDAYMRVRFDYDVITQVLDDQGKVLASDEIKGSGPTNNVILSGTQVLANAIDAPAIAAALAKGNTP</sequence>